<dbReference type="AlphaFoldDB" id="A0AAV2M7R8"/>
<feature type="region of interest" description="Disordered" evidence="1">
    <location>
        <begin position="47"/>
        <end position="68"/>
    </location>
</feature>
<dbReference type="Proteomes" id="UP001497482">
    <property type="component" value="Chromosome 6"/>
</dbReference>
<accession>A0AAV2M7R8</accession>
<proteinExistence type="predicted"/>
<reference evidence="2 3" key="1">
    <citation type="submission" date="2024-04" db="EMBL/GenBank/DDBJ databases">
        <authorList>
            <person name="Waldvogel A.-M."/>
            <person name="Schoenle A."/>
        </authorList>
    </citation>
    <scope>NUCLEOTIDE SEQUENCE [LARGE SCALE GENOMIC DNA]</scope>
</reference>
<gene>
    <name evidence="2" type="ORF">KC01_LOCUS36155</name>
</gene>
<organism evidence="2 3">
    <name type="scientific">Knipowitschia caucasica</name>
    <name type="common">Caucasian dwarf goby</name>
    <name type="synonym">Pomatoschistus caucasicus</name>
    <dbReference type="NCBI Taxonomy" id="637954"/>
    <lineage>
        <taxon>Eukaryota</taxon>
        <taxon>Metazoa</taxon>
        <taxon>Chordata</taxon>
        <taxon>Craniata</taxon>
        <taxon>Vertebrata</taxon>
        <taxon>Euteleostomi</taxon>
        <taxon>Actinopterygii</taxon>
        <taxon>Neopterygii</taxon>
        <taxon>Teleostei</taxon>
        <taxon>Neoteleostei</taxon>
        <taxon>Acanthomorphata</taxon>
        <taxon>Gobiaria</taxon>
        <taxon>Gobiiformes</taxon>
        <taxon>Gobioidei</taxon>
        <taxon>Gobiidae</taxon>
        <taxon>Gobiinae</taxon>
        <taxon>Knipowitschia</taxon>
    </lineage>
</organism>
<evidence type="ECO:0000313" key="2">
    <source>
        <dbReference type="EMBL" id="CAL1609405.1"/>
    </source>
</evidence>
<feature type="compositionally biased region" description="Polar residues" evidence="1">
    <location>
        <begin position="57"/>
        <end position="68"/>
    </location>
</feature>
<keyword evidence="3" id="KW-1185">Reference proteome</keyword>
<dbReference type="EMBL" id="OZ035828">
    <property type="protein sequence ID" value="CAL1609405.1"/>
    <property type="molecule type" value="Genomic_DNA"/>
</dbReference>
<sequence>MSSTVGFYSDLASSGGVLALPLKLEVLETTAPSVPVLLRNAGGKVGASVSSRHHGNSFLSLTHSIEGE</sequence>
<evidence type="ECO:0000313" key="3">
    <source>
        <dbReference type="Proteomes" id="UP001497482"/>
    </source>
</evidence>
<name>A0AAV2M7R8_KNICA</name>
<evidence type="ECO:0000256" key="1">
    <source>
        <dbReference type="SAM" id="MobiDB-lite"/>
    </source>
</evidence>
<protein>
    <submittedName>
        <fullName evidence="2">Uncharacterized protein</fullName>
    </submittedName>
</protein>